<reference evidence="6" key="1">
    <citation type="journal article" date="2019" name="Int. J. Syst. Evol. Microbiol.">
        <title>The Global Catalogue of Microorganisms (GCM) 10K type strain sequencing project: providing services to taxonomists for standard genome sequencing and annotation.</title>
        <authorList>
            <consortium name="The Broad Institute Genomics Platform"/>
            <consortium name="The Broad Institute Genome Sequencing Center for Infectious Disease"/>
            <person name="Wu L."/>
            <person name="Ma J."/>
        </authorList>
    </citation>
    <scope>NUCLEOTIDE SEQUENCE [LARGE SCALE GENOMIC DNA]</scope>
    <source>
        <strain evidence="6">CGMCC 1.16306</strain>
    </source>
</reference>
<gene>
    <name evidence="4" type="primary">menG</name>
    <name evidence="5" type="ORF">ACFO4N_03600</name>
</gene>
<dbReference type="NCBIfam" id="NF001243">
    <property type="entry name" value="PRK00216.1-4"/>
    <property type="match status" value="1"/>
</dbReference>
<dbReference type="EC" id="2.1.1.163" evidence="4"/>
<feature type="binding site" evidence="4">
    <location>
        <position position="79"/>
    </location>
    <ligand>
        <name>S-adenosyl-L-methionine</name>
        <dbReference type="ChEBI" id="CHEBI:59789"/>
    </ligand>
</feature>
<feature type="binding site" evidence="4">
    <location>
        <begin position="106"/>
        <end position="107"/>
    </location>
    <ligand>
        <name>S-adenosyl-L-methionine</name>
        <dbReference type="ChEBI" id="CHEBI:59789"/>
    </ligand>
</feature>
<dbReference type="GO" id="GO:0043770">
    <property type="term" value="F:demethylmenaquinone methyltransferase activity"/>
    <property type="evidence" value="ECO:0007669"/>
    <property type="project" value="UniProtKB-EC"/>
</dbReference>
<comment type="similarity">
    <text evidence="4">Belongs to the class I-like SAM-binding methyltransferase superfamily. MenG/UbiE family.</text>
</comment>
<dbReference type="InterPro" id="IPR029063">
    <property type="entry name" value="SAM-dependent_MTases_sf"/>
</dbReference>
<dbReference type="HAMAP" id="MF_01813">
    <property type="entry name" value="MenG_UbiE_methyltr"/>
    <property type="match status" value="1"/>
</dbReference>
<comment type="caution">
    <text evidence="4">Lacks conserved residue(s) required for the propagation of feature annotation.</text>
</comment>
<dbReference type="Proteomes" id="UP001596022">
    <property type="component" value="Unassembled WGS sequence"/>
</dbReference>
<evidence type="ECO:0000256" key="2">
    <source>
        <dbReference type="ARBA" id="ARBA00022679"/>
    </source>
</evidence>
<dbReference type="PANTHER" id="PTHR43591">
    <property type="entry name" value="METHYLTRANSFERASE"/>
    <property type="match status" value="1"/>
</dbReference>
<comment type="function">
    <text evidence="4">Methyltransferase required for the conversion of demethylmenaquinol (DMKH2) to menaquinol (MKH2).</text>
</comment>
<dbReference type="Gene3D" id="3.40.50.150">
    <property type="entry name" value="Vaccinia Virus protein VP39"/>
    <property type="match status" value="1"/>
</dbReference>
<keyword evidence="4" id="KW-0474">Menaquinone biosynthesis</keyword>
<dbReference type="PROSITE" id="PS01183">
    <property type="entry name" value="UBIE_1"/>
    <property type="match status" value="1"/>
</dbReference>
<dbReference type="NCBIfam" id="NF001244">
    <property type="entry name" value="PRK00216.1-5"/>
    <property type="match status" value="1"/>
</dbReference>
<dbReference type="NCBIfam" id="TIGR01934">
    <property type="entry name" value="MenG_MenH_UbiE"/>
    <property type="match status" value="1"/>
</dbReference>
<accession>A0ABV9GM96</accession>
<dbReference type="EMBL" id="JBHSFW010000001">
    <property type="protein sequence ID" value="MFC4617810.1"/>
    <property type="molecule type" value="Genomic_DNA"/>
</dbReference>
<comment type="catalytic activity">
    <reaction evidence="4">
        <text>a 2-demethylmenaquinol + S-adenosyl-L-methionine = a menaquinol + S-adenosyl-L-homocysteine + H(+)</text>
        <dbReference type="Rhea" id="RHEA:42640"/>
        <dbReference type="Rhea" id="RHEA-COMP:9539"/>
        <dbReference type="Rhea" id="RHEA-COMP:9563"/>
        <dbReference type="ChEBI" id="CHEBI:15378"/>
        <dbReference type="ChEBI" id="CHEBI:18151"/>
        <dbReference type="ChEBI" id="CHEBI:55437"/>
        <dbReference type="ChEBI" id="CHEBI:57856"/>
        <dbReference type="ChEBI" id="CHEBI:59789"/>
        <dbReference type="EC" id="2.1.1.163"/>
    </reaction>
</comment>
<dbReference type="InterPro" id="IPR023576">
    <property type="entry name" value="UbiE/COQ5_MeTrFase_CS"/>
</dbReference>
<proteinExistence type="inferred from homology"/>
<dbReference type="SUPFAM" id="SSF53335">
    <property type="entry name" value="S-adenosyl-L-methionine-dependent methyltransferases"/>
    <property type="match status" value="1"/>
</dbReference>
<dbReference type="CDD" id="cd02440">
    <property type="entry name" value="AdoMet_MTases"/>
    <property type="match status" value="1"/>
</dbReference>
<evidence type="ECO:0000313" key="5">
    <source>
        <dbReference type="EMBL" id="MFC4617810.1"/>
    </source>
</evidence>
<feature type="binding site" evidence="4">
    <location>
        <position position="58"/>
    </location>
    <ligand>
        <name>S-adenosyl-L-methionine</name>
        <dbReference type="ChEBI" id="CHEBI:59789"/>
    </ligand>
</feature>
<keyword evidence="3 4" id="KW-0949">S-adenosyl-L-methionine</keyword>
<dbReference type="PANTHER" id="PTHR43591:SF24">
    <property type="entry name" value="2-METHOXY-6-POLYPRENYL-1,4-BENZOQUINOL METHYLASE, MITOCHONDRIAL"/>
    <property type="match status" value="1"/>
</dbReference>
<keyword evidence="2 4" id="KW-0808">Transferase</keyword>
<dbReference type="InterPro" id="IPR004033">
    <property type="entry name" value="UbiE/COQ5_MeTrFase"/>
</dbReference>
<name>A0ABV9GM96_9BACL</name>
<dbReference type="RefSeq" id="WP_376844834.1">
    <property type="nucleotide sequence ID" value="NZ_JBHSFW010000001.1"/>
</dbReference>
<evidence type="ECO:0000256" key="4">
    <source>
        <dbReference type="HAMAP-Rule" id="MF_01813"/>
    </source>
</evidence>
<comment type="caution">
    <text evidence="5">The sequence shown here is derived from an EMBL/GenBank/DDBJ whole genome shotgun (WGS) entry which is preliminary data.</text>
</comment>
<dbReference type="GO" id="GO:0032259">
    <property type="term" value="P:methylation"/>
    <property type="evidence" value="ECO:0007669"/>
    <property type="project" value="UniProtKB-KW"/>
</dbReference>
<dbReference type="PROSITE" id="PS01184">
    <property type="entry name" value="UBIE_2"/>
    <property type="match status" value="1"/>
</dbReference>
<evidence type="ECO:0000313" key="6">
    <source>
        <dbReference type="Proteomes" id="UP001596022"/>
    </source>
</evidence>
<protein>
    <recommendedName>
        <fullName evidence="4">Demethylmenaquinone methyltransferase</fullName>
        <ecNumber evidence="4">2.1.1.163</ecNumber>
    </recommendedName>
</protein>
<keyword evidence="1 4" id="KW-0489">Methyltransferase</keyword>
<dbReference type="PROSITE" id="PS51608">
    <property type="entry name" value="SAM_MT_UBIE"/>
    <property type="match status" value="1"/>
</dbReference>
<organism evidence="5 6">
    <name type="scientific">Camelliibacillus cellulosilyticus</name>
    <dbReference type="NCBI Taxonomy" id="2174486"/>
    <lineage>
        <taxon>Bacteria</taxon>
        <taxon>Bacillati</taxon>
        <taxon>Bacillota</taxon>
        <taxon>Bacilli</taxon>
        <taxon>Bacillales</taxon>
        <taxon>Sporolactobacillaceae</taxon>
        <taxon>Camelliibacillus</taxon>
    </lineage>
</organism>
<evidence type="ECO:0000256" key="3">
    <source>
        <dbReference type="ARBA" id="ARBA00022691"/>
    </source>
</evidence>
<keyword evidence="6" id="KW-1185">Reference proteome</keyword>
<sequence>MNEAKHEKVHQVFQSIYKKYDFMNSLISFNQHKSWRKKAMRVMAAEPGEKVLDVCCGTGDWSLALAREVGETGKVIGLDFSDNMLTIARHKQAENGLSNIRFDHADAMAMPYEDESFDRVAIGFGLRNVPDYLTVLKEIFRVLKPGGTLTCMETSQPEIPGFRQLYFFYFRFIMPILGKIFAGSYKEYVWLNESTKAFPDKQTLAALFREAGFEQIHIVSLTGGTAAIHNGQKPMKEES</sequence>
<comment type="pathway">
    <text evidence="4">Quinol/quinone metabolism; menaquinone biosynthesis; menaquinol from 1,4-dihydroxy-2-naphthoate: step 2/2.</text>
</comment>
<evidence type="ECO:0000256" key="1">
    <source>
        <dbReference type="ARBA" id="ARBA00022603"/>
    </source>
</evidence>
<dbReference type="Pfam" id="PF01209">
    <property type="entry name" value="Ubie_methyltran"/>
    <property type="match status" value="1"/>
</dbReference>